<keyword evidence="2" id="KW-0614">Plasmid</keyword>
<name>Q1LE81_CUPMC</name>
<dbReference type="eggNOG" id="COG3219">
    <property type="taxonomic scope" value="Bacteria"/>
</dbReference>
<dbReference type="Gene3D" id="1.10.150.690">
    <property type="entry name" value="DUF2063"/>
    <property type="match status" value="1"/>
</dbReference>
<organism evidence="2 3">
    <name type="scientific">Cupriavidus metallidurans (strain ATCC 43123 / DSM 2839 / NBRC 102507 / CH34)</name>
    <name type="common">Ralstonia metallidurans</name>
    <dbReference type="NCBI Taxonomy" id="266264"/>
    <lineage>
        <taxon>Bacteria</taxon>
        <taxon>Pseudomonadati</taxon>
        <taxon>Pseudomonadota</taxon>
        <taxon>Betaproteobacteria</taxon>
        <taxon>Burkholderiales</taxon>
        <taxon>Burkholderiaceae</taxon>
        <taxon>Cupriavidus</taxon>
    </lineage>
</organism>
<dbReference type="HOGENOM" id="CLU_086594_0_1_4"/>
<evidence type="ECO:0000259" key="1">
    <source>
        <dbReference type="Pfam" id="PF09836"/>
    </source>
</evidence>
<dbReference type="Pfam" id="PF09836">
    <property type="entry name" value="DUF2063"/>
    <property type="match status" value="1"/>
</dbReference>
<geneLocation type="plasmid" evidence="2 3">
    <name>megaplasmid</name>
</geneLocation>
<dbReference type="AlphaFoldDB" id="Q1LE81"/>
<dbReference type="InterPro" id="IPR044922">
    <property type="entry name" value="DUF2063_N_sf"/>
</dbReference>
<dbReference type="RefSeq" id="WP_011519117.1">
    <property type="nucleotide sequence ID" value="NC_007974.2"/>
</dbReference>
<sequence length="258" mass="27960">MNANGHHFQDDFLRAILAPPGIAPPWTPITPLTQQPGFKVYRNTVLKGCVDALAANFPTVLRLVGEDWFRAAALIHVCAEPPRSVCLIEYGQEFADFLSGFEPAAALPYLPDVARLDRLWTESHLAADDEALDAAALATLNGGDLLGAALRPCASVRWRWFETPAFTIWRANREQRDLDGELEWIGEGALLTRPEGAVVWQHATQGMCAFLDACAAGANLQIASQSAMVAEPGIDIARLLATLLGARVFADIHGADIH</sequence>
<gene>
    <name evidence="2" type="ordered locus">Rmet_4683</name>
</gene>
<dbReference type="InterPro" id="IPR018640">
    <property type="entry name" value="DUF2063"/>
</dbReference>
<proteinExistence type="predicted"/>
<protein>
    <submittedName>
        <fullName evidence="2">Thioredoxin-like_fold protein</fullName>
    </submittedName>
</protein>
<reference evidence="3" key="1">
    <citation type="journal article" date="2010" name="PLoS ONE">
        <title>The complete genome sequence of Cupriavidus metallidurans strain CH34, a master survivalist in harsh and anthropogenic environments.</title>
        <authorList>
            <person name="Janssen P.J."/>
            <person name="Van Houdt R."/>
            <person name="Moors H."/>
            <person name="Monsieurs P."/>
            <person name="Morin N."/>
            <person name="Michaux A."/>
            <person name="Benotmane M.A."/>
            <person name="Leys N."/>
            <person name="Vallaeys T."/>
            <person name="Lapidus A."/>
            <person name="Monchy S."/>
            <person name="Medigue C."/>
            <person name="Taghavi S."/>
            <person name="McCorkle S."/>
            <person name="Dunn J."/>
            <person name="van der Lelie D."/>
            <person name="Mergeay M."/>
        </authorList>
    </citation>
    <scope>NUCLEOTIDE SEQUENCE [LARGE SCALE GENOMIC DNA]</scope>
    <source>
        <strain evidence="3">ATCC 43123 / DSM 2839 / NBRC 102507 / CH34</strain>
    </source>
</reference>
<dbReference type="KEGG" id="rme:Rmet_4683"/>
<accession>Q1LE81</accession>
<evidence type="ECO:0000313" key="2">
    <source>
        <dbReference type="EMBL" id="ABF11545.1"/>
    </source>
</evidence>
<dbReference type="Proteomes" id="UP000002429">
    <property type="component" value="Plasmid megaplasmid"/>
</dbReference>
<feature type="domain" description="Putative DNA-binding" evidence="1">
    <location>
        <begin position="8"/>
        <end position="98"/>
    </location>
</feature>
<evidence type="ECO:0000313" key="3">
    <source>
        <dbReference type="Proteomes" id="UP000002429"/>
    </source>
</evidence>
<dbReference type="EMBL" id="CP000353">
    <property type="protein sequence ID" value="ABF11545.1"/>
    <property type="molecule type" value="Genomic_DNA"/>
</dbReference>
<keyword evidence="3" id="KW-1185">Reference proteome</keyword>